<evidence type="ECO:0000256" key="2">
    <source>
        <dbReference type="SAM" id="MobiDB-lite"/>
    </source>
</evidence>
<organism evidence="4 5">
    <name type="scientific">Pseudonocardia kunmingensis</name>
    <dbReference type="NCBI Taxonomy" id="630975"/>
    <lineage>
        <taxon>Bacteria</taxon>
        <taxon>Bacillati</taxon>
        <taxon>Actinomycetota</taxon>
        <taxon>Actinomycetes</taxon>
        <taxon>Pseudonocardiales</taxon>
        <taxon>Pseudonocardiaceae</taxon>
        <taxon>Pseudonocardia</taxon>
    </lineage>
</organism>
<keyword evidence="1" id="KW-0418">Kinase</keyword>
<feature type="compositionally biased region" description="Low complexity" evidence="2">
    <location>
        <begin position="18"/>
        <end position="31"/>
    </location>
</feature>
<dbReference type="Proteomes" id="UP000315677">
    <property type="component" value="Unassembled WGS sequence"/>
</dbReference>
<accession>A0A543DRM3</accession>
<dbReference type="GO" id="GO:0004674">
    <property type="term" value="F:protein serine/threonine kinase activity"/>
    <property type="evidence" value="ECO:0007669"/>
    <property type="project" value="UniProtKB-KW"/>
</dbReference>
<dbReference type="InterPro" id="IPR050267">
    <property type="entry name" value="Anti-sigma-factor_SerPK"/>
</dbReference>
<feature type="compositionally biased region" description="Basic and acidic residues" evidence="2">
    <location>
        <begin position="1"/>
        <end position="12"/>
    </location>
</feature>
<dbReference type="PANTHER" id="PTHR35526">
    <property type="entry name" value="ANTI-SIGMA-F FACTOR RSBW-RELATED"/>
    <property type="match status" value="1"/>
</dbReference>
<dbReference type="Pfam" id="PF13581">
    <property type="entry name" value="HATPase_c_2"/>
    <property type="match status" value="1"/>
</dbReference>
<gene>
    <name evidence="4" type="ORF">FB558_4548</name>
</gene>
<comment type="caution">
    <text evidence="4">The sequence shown here is derived from an EMBL/GenBank/DDBJ whole genome shotgun (WGS) entry which is preliminary data.</text>
</comment>
<evidence type="ECO:0000256" key="1">
    <source>
        <dbReference type="ARBA" id="ARBA00022527"/>
    </source>
</evidence>
<dbReference type="InterPro" id="IPR036890">
    <property type="entry name" value="HATPase_C_sf"/>
</dbReference>
<keyword evidence="5" id="KW-1185">Reference proteome</keyword>
<feature type="region of interest" description="Disordered" evidence="2">
    <location>
        <begin position="152"/>
        <end position="171"/>
    </location>
</feature>
<evidence type="ECO:0000313" key="5">
    <source>
        <dbReference type="Proteomes" id="UP000315677"/>
    </source>
</evidence>
<dbReference type="CDD" id="cd16936">
    <property type="entry name" value="HATPase_RsbW-like"/>
    <property type="match status" value="1"/>
</dbReference>
<feature type="domain" description="Histidine kinase/HSP90-like ATPase" evidence="3">
    <location>
        <begin position="46"/>
        <end position="161"/>
    </location>
</feature>
<dbReference type="PANTHER" id="PTHR35526:SF3">
    <property type="entry name" value="ANTI-SIGMA-F FACTOR RSBW"/>
    <property type="match status" value="1"/>
</dbReference>
<dbReference type="Gene3D" id="3.30.565.10">
    <property type="entry name" value="Histidine kinase-like ATPase, C-terminal domain"/>
    <property type="match status" value="1"/>
</dbReference>
<name>A0A543DRM3_9PSEU</name>
<sequence length="171" mass="18031">MKPPSDQDERPGHPPRLPLSGAAAGSPSTAPPLRMALPADWVAPSIARDRFDHWLRDLAWPVAQREDLVLALSEAVSNSVEHGYGVPSGSAAHDSGVVEVRAELVAGPDQALRVVLTVRDAGGWREPAGSAHRGHGLRMIRAGGDEVVIDGTDGGTTIRLTSRPAPRGRRG</sequence>
<protein>
    <submittedName>
        <fullName evidence="4">Anti-sigma regulatory factor (Ser/Thr protein kinase)</fullName>
    </submittedName>
</protein>
<proteinExistence type="predicted"/>
<dbReference type="EMBL" id="VFPA01000002">
    <property type="protein sequence ID" value="TQM11975.1"/>
    <property type="molecule type" value="Genomic_DNA"/>
</dbReference>
<dbReference type="AlphaFoldDB" id="A0A543DRM3"/>
<dbReference type="InterPro" id="IPR003594">
    <property type="entry name" value="HATPase_dom"/>
</dbReference>
<keyword evidence="1" id="KW-0808">Transferase</keyword>
<evidence type="ECO:0000313" key="4">
    <source>
        <dbReference type="EMBL" id="TQM11975.1"/>
    </source>
</evidence>
<dbReference type="SUPFAM" id="SSF55874">
    <property type="entry name" value="ATPase domain of HSP90 chaperone/DNA topoisomerase II/histidine kinase"/>
    <property type="match status" value="1"/>
</dbReference>
<evidence type="ECO:0000259" key="3">
    <source>
        <dbReference type="Pfam" id="PF13581"/>
    </source>
</evidence>
<dbReference type="OrthoDB" id="5243175at2"/>
<reference evidence="4 5" key="1">
    <citation type="submission" date="2019-06" db="EMBL/GenBank/DDBJ databases">
        <title>Sequencing the genomes of 1000 actinobacteria strains.</title>
        <authorList>
            <person name="Klenk H.-P."/>
        </authorList>
    </citation>
    <scope>NUCLEOTIDE SEQUENCE [LARGE SCALE GENOMIC DNA]</scope>
    <source>
        <strain evidence="4 5">DSM 45301</strain>
    </source>
</reference>
<keyword evidence="1" id="KW-0723">Serine/threonine-protein kinase</keyword>
<dbReference type="RefSeq" id="WP_142056386.1">
    <property type="nucleotide sequence ID" value="NZ_VFPA01000002.1"/>
</dbReference>
<feature type="region of interest" description="Disordered" evidence="2">
    <location>
        <begin position="1"/>
        <end position="31"/>
    </location>
</feature>